<keyword evidence="2" id="KW-1185">Reference proteome</keyword>
<dbReference type="PANTHER" id="PTHR45807:SF5">
    <property type="entry name" value="TYROSINE-PROTEIN KINASE JAK1"/>
    <property type="match status" value="1"/>
</dbReference>
<dbReference type="InterPro" id="IPR036860">
    <property type="entry name" value="SH2_dom_sf"/>
</dbReference>
<gene>
    <name evidence="3" type="primary">LOC104943750</name>
</gene>
<dbReference type="PANTHER" id="PTHR45807">
    <property type="entry name" value="TYROSINE-PROTEIN KINASE HOPSCOTCH"/>
    <property type="match status" value="1"/>
</dbReference>
<dbReference type="GO" id="GO:0030154">
    <property type="term" value="P:cell differentiation"/>
    <property type="evidence" value="ECO:0007669"/>
    <property type="project" value="TreeGrafter"/>
</dbReference>
<reference evidence="3" key="1">
    <citation type="submission" date="2025-08" db="UniProtKB">
        <authorList>
            <consortium name="RefSeq"/>
        </authorList>
    </citation>
    <scope>IDENTIFICATION</scope>
    <source>
        <tissue evidence="3">Muscle</tissue>
    </source>
</reference>
<dbReference type="PRINTS" id="PR01824">
    <property type="entry name" value="JANUSKINASE1"/>
</dbReference>
<dbReference type="InterPro" id="IPR020776">
    <property type="entry name" value="Tyr_kinase_non-rcpt_Jak1"/>
</dbReference>
<dbReference type="GO" id="GO:0004715">
    <property type="term" value="F:non-membrane spanning protein tyrosine kinase activity"/>
    <property type="evidence" value="ECO:0007669"/>
    <property type="project" value="InterPro"/>
</dbReference>
<dbReference type="GO" id="GO:0005524">
    <property type="term" value="F:ATP binding"/>
    <property type="evidence" value="ECO:0007669"/>
    <property type="project" value="InterPro"/>
</dbReference>
<dbReference type="InterPro" id="IPR051286">
    <property type="entry name" value="JAK"/>
</dbReference>
<organism evidence="2 3">
    <name type="scientific">Notothenia coriiceps</name>
    <name type="common">black rockcod</name>
    <dbReference type="NCBI Taxonomy" id="8208"/>
    <lineage>
        <taxon>Eukaryota</taxon>
        <taxon>Metazoa</taxon>
        <taxon>Chordata</taxon>
        <taxon>Craniata</taxon>
        <taxon>Vertebrata</taxon>
        <taxon>Euteleostomi</taxon>
        <taxon>Actinopterygii</taxon>
        <taxon>Neopterygii</taxon>
        <taxon>Teleostei</taxon>
        <taxon>Neoteleostei</taxon>
        <taxon>Acanthomorphata</taxon>
        <taxon>Eupercaria</taxon>
        <taxon>Perciformes</taxon>
        <taxon>Notothenioidei</taxon>
        <taxon>Nototheniidae</taxon>
        <taxon>Notothenia</taxon>
    </lineage>
</organism>
<dbReference type="GO" id="GO:0035556">
    <property type="term" value="P:intracellular signal transduction"/>
    <property type="evidence" value="ECO:0007669"/>
    <property type="project" value="InterPro"/>
</dbReference>
<dbReference type="GO" id="GO:0019221">
    <property type="term" value="P:cytokine-mediated signaling pathway"/>
    <property type="evidence" value="ECO:0007669"/>
    <property type="project" value="TreeGrafter"/>
</dbReference>
<dbReference type="OrthoDB" id="9871631at2759"/>
<dbReference type="GO" id="GO:0016020">
    <property type="term" value="C:membrane"/>
    <property type="evidence" value="ECO:0007669"/>
    <property type="project" value="InterPro"/>
</dbReference>
<dbReference type="Gene3D" id="3.30.505.10">
    <property type="entry name" value="SH2 domain"/>
    <property type="match status" value="1"/>
</dbReference>
<dbReference type="GO" id="GO:0005829">
    <property type="term" value="C:cytosol"/>
    <property type="evidence" value="ECO:0007669"/>
    <property type="project" value="TreeGrafter"/>
</dbReference>
<dbReference type="SUPFAM" id="SSF55550">
    <property type="entry name" value="SH2 domain"/>
    <property type="match status" value="1"/>
</dbReference>
<dbReference type="AlphaFoldDB" id="A0A6I9MSX3"/>
<dbReference type="RefSeq" id="XP_010767517.1">
    <property type="nucleotide sequence ID" value="XM_010769215.1"/>
</dbReference>
<dbReference type="GO" id="GO:0005131">
    <property type="term" value="F:growth hormone receptor binding"/>
    <property type="evidence" value="ECO:0007669"/>
    <property type="project" value="TreeGrafter"/>
</dbReference>
<feature type="domain" description="SH2" evidence="1">
    <location>
        <begin position="26"/>
        <end position="120"/>
    </location>
</feature>
<dbReference type="GeneID" id="104943750"/>
<protein>
    <submittedName>
        <fullName evidence="3">Tyrosine-protein kinase JAK1-like</fullName>
    </submittedName>
</protein>
<dbReference type="Proteomes" id="UP000504611">
    <property type="component" value="Unplaced"/>
</dbReference>
<evidence type="ECO:0000259" key="1">
    <source>
        <dbReference type="SMART" id="SM00252"/>
    </source>
</evidence>
<proteinExistence type="predicted"/>
<evidence type="ECO:0000313" key="2">
    <source>
        <dbReference type="Proteomes" id="UP000504611"/>
    </source>
</evidence>
<dbReference type="Pfam" id="PF21990">
    <property type="entry name" value="SH2_1"/>
    <property type="match status" value="1"/>
</dbReference>
<accession>A0A6I9MSX3</accession>
<dbReference type="SMART" id="SM00252">
    <property type="entry name" value="SH2"/>
    <property type="match status" value="1"/>
</dbReference>
<evidence type="ECO:0000313" key="3">
    <source>
        <dbReference type="RefSeq" id="XP_010767517.1"/>
    </source>
</evidence>
<dbReference type="GO" id="GO:0060397">
    <property type="term" value="P:growth hormone receptor signaling pathway via JAK-STAT"/>
    <property type="evidence" value="ECO:0007669"/>
    <property type="project" value="TreeGrafter"/>
</dbReference>
<sequence>MANRTTRKSKWPTFDGKAENITNCITIVFFLPSTEYAIQKLRQEGNEEGTYVLRWSCTDYQYIIITVVCTEIDLKESRTVRQYKNFQIEVAPTGFRLYGTETVRATLFELLEHLEGQSLRTDNLQFQLHRCCPPQPRGKLNQAMDIQKIHSELIKGMCTNQYPDEEKHTVLQLH</sequence>
<name>A0A6I9MSX3_9TELE</name>
<dbReference type="InterPro" id="IPR000980">
    <property type="entry name" value="SH2"/>
</dbReference>
<dbReference type="KEGG" id="ncc:104943750"/>
<dbReference type="GO" id="GO:0007259">
    <property type="term" value="P:cell surface receptor signaling pathway via JAK-STAT"/>
    <property type="evidence" value="ECO:0007669"/>
    <property type="project" value="TreeGrafter"/>
</dbReference>